<keyword evidence="2" id="KW-0433">Leucine-rich repeat</keyword>
<dbReference type="STRING" id="4536.A0A0E0IZJ4"/>
<dbReference type="InterPro" id="IPR027417">
    <property type="entry name" value="P-loop_NTPase"/>
</dbReference>
<dbReference type="InterPro" id="IPR032675">
    <property type="entry name" value="LRR_dom_sf"/>
</dbReference>
<accession>A0A0E0IZJ4</accession>
<dbReference type="Gene3D" id="1.10.8.430">
    <property type="entry name" value="Helical domain of apoptotic protease-activating factors"/>
    <property type="match status" value="1"/>
</dbReference>
<dbReference type="eggNOG" id="KOG4658">
    <property type="taxonomic scope" value="Eukaryota"/>
</dbReference>
<dbReference type="PROSITE" id="PS51450">
    <property type="entry name" value="LRR"/>
    <property type="match status" value="1"/>
</dbReference>
<dbReference type="InterPro" id="IPR056789">
    <property type="entry name" value="LRR_R13L1-DRL21"/>
</dbReference>
<dbReference type="Gene3D" id="1.10.10.10">
    <property type="entry name" value="Winged helix-like DNA-binding domain superfamily/Winged helix DNA-binding domain"/>
    <property type="match status" value="1"/>
</dbReference>
<dbReference type="SUPFAM" id="SSF52047">
    <property type="entry name" value="RNI-like"/>
    <property type="match status" value="1"/>
</dbReference>
<keyword evidence="3" id="KW-0677">Repeat</keyword>
<dbReference type="Gene3D" id="3.40.50.300">
    <property type="entry name" value="P-loop containing nucleotide triphosphate hydrolases"/>
    <property type="match status" value="1"/>
</dbReference>
<dbReference type="Pfam" id="PF00931">
    <property type="entry name" value="NB-ARC"/>
    <property type="match status" value="1"/>
</dbReference>
<dbReference type="EnsemblPlants" id="ONIVA11G06420.2">
    <property type="protein sequence ID" value="ONIVA11G06420.2"/>
    <property type="gene ID" value="ONIVA11G06420"/>
</dbReference>
<dbReference type="OMA" id="SECRMIN"/>
<evidence type="ECO:0000259" key="11">
    <source>
        <dbReference type="Pfam" id="PF23559"/>
    </source>
</evidence>
<evidence type="ECO:0000256" key="3">
    <source>
        <dbReference type="ARBA" id="ARBA00022737"/>
    </source>
</evidence>
<feature type="region of interest" description="Disordered" evidence="8">
    <location>
        <begin position="134"/>
        <end position="153"/>
    </location>
</feature>
<feature type="compositionally biased region" description="Basic and acidic residues" evidence="8">
    <location>
        <begin position="141"/>
        <end position="153"/>
    </location>
</feature>
<dbReference type="PRINTS" id="PR00364">
    <property type="entry name" value="DISEASERSIST"/>
</dbReference>
<dbReference type="InterPro" id="IPR006553">
    <property type="entry name" value="Leu-rich_rpt_Cys-con_subtyp"/>
</dbReference>
<dbReference type="FunFam" id="1.10.10.10:FF:000322">
    <property type="entry name" value="Probable disease resistance protein At1g63360"/>
    <property type="match status" value="1"/>
</dbReference>
<dbReference type="Pfam" id="PF13855">
    <property type="entry name" value="LRR_8"/>
    <property type="match status" value="1"/>
</dbReference>
<reference evidence="14" key="1">
    <citation type="submission" date="2015-04" db="UniProtKB">
        <authorList>
            <consortium name="EnsemblPlants"/>
        </authorList>
    </citation>
    <scope>IDENTIFICATION</scope>
    <source>
        <strain evidence="14">SL10</strain>
    </source>
</reference>
<dbReference type="GO" id="GO:0042742">
    <property type="term" value="P:defense response to bacterium"/>
    <property type="evidence" value="ECO:0007669"/>
    <property type="project" value="UniProtKB-ARBA"/>
</dbReference>
<dbReference type="SUPFAM" id="SSF52058">
    <property type="entry name" value="L domain-like"/>
    <property type="match status" value="2"/>
</dbReference>
<dbReference type="InterPro" id="IPR042197">
    <property type="entry name" value="Apaf_helical"/>
</dbReference>
<dbReference type="GO" id="GO:0009626">
    <property type="term" value="P:plant-type hypersensitive response"/>
    <property type="evidence" value="ECO:0007669"/>
    <property type="project" value="UniProtKB-ARBA"/>
</dbReference>
<dbReference type="PANTHER" id="PTHR36766:SF73">
    <property type="entry name" value="NB-ARC DOMAIN-CONTAINING PROTEIN"/>
    <property type="match status" value="1"/>
</dbReference>
<dbReference type="Pfam" id="PF23598">
    <property type="entry name" value="LRR_14"/>
    <property type="match status" value="1"/>
</dbReference>
<dbReference type="GO" id="GO:0005524">
    <property type="term" value="F:ATP binding"/>
    <property type="evidence" value="ECO:0007669"/>
    <property type="project" value="UniProtKB-KW"/>
</dbReference>
<feature type="domain" description="Disease resistance protein winged helix" evidence="11">
    <location>
        <begin position="414"/>
        <end position="488"/>
    </location>
</feature>
<dbReference type="Proteomes" id="UP000006591">
    <property type="component" value="Chromosome 11"/>
</dbReference>
<keyword evidence="7" id="KW-0175">Coiled coil</keyword>
<evidence type="ECO:0000256" key="6">
    <source>
        <dbReference type="ARBA" id="ARBA00022840"/>
    </source>
</evidence>
<dbReference type="Gene3D" id="1.20.5.4130">
    <property type="match status" value="1"/>
</dbReference>
<feature type="domain" description="Disease resistance R13L4/SHOC-2-like LRR" evidence="12">
    <location>
        <begin position="529"/>
        <end position="739"/>
    </location>
</feature>
<evidence type="ECO:0000256" key="7">
    <source>
        <dbReference type="ARBA" id="ARBA00023054"/>
    </source>
</evidence>
<dbReference type="InterPro" id="IPR058922">
    <property type="entry name" value="WHD_DRP"/>
</dbReference>
<dbReference type="PANTHER" id="PTHR36766">
    <property type="entry name" value="PLANT BROAD-SPECTRUM MILDEW RESISTANCE PROTEIN RPW8"/>
    <property type="match status" value="1"/>
</dbReference>
<comment type="similarity">
    <text evidence="1">Belongs to the disease resistance NB-LRR family.</text>
</comment>
<dbReference type="Pfam" id="PF23559">
    <property type="entry name" value="WHD_DRP"/>
    <property type="match status" value="1"/>
</dbReference>
<evidence type="ECO:0000256" key="4">
    <source>
        <dbReference type="ARBA" id="ARBA00022741"/>
    </source>
</evidence>
<keyword evidence="5" id="KW-0611">Plant defense</keyword>
<dbReference type="HOGENOM" id="CLU_000837_8_7_1"/>
<reference evidence="14" key="2">
    <citation type="submission" date="2018-04" db="EMBL/GenBank/DDBJ databases">
        <title>OnivRS2 (Oryza nivara Reference Sequence Version 2).</title>
        <authorList>
            <person name="Zhang J."/>
            <person name="Kudrna D."/>
            <person name="Lee S."/>
            <person name="Talag J."/>
            <person name="Rajasekar S."/>
            <person name="Welchert J."/>
            <person name="Hsing Y.-I."/>
            <person name="Wing R.A."/>
        </authorList>
    </citation>
    <scope>NUCLEOTIDE SEQUENCE [LARGE SCALE GENOMIC DNA]</scope>
    <source>
        <strain evidence="14">SL10</strain>
    </source>
</reference>
<dbReference type="SUPFAM" id="SSF52540">
    <property type="entry name" value="P-loop containing nucleoside triphosphate hydrolases"/>
    <property type="match status" value="1"/>
</dbReference>
<feature type="domain" description="R13L1/DRL21-like LRR repeat region" evidence="13">
    <location>
        <begin position="963"/>
        <end position="1086"/>
    </location>
</feature>
<proteinExistence type="inferred from homology"/>
<dbReference type="Pfam" id="PF00560">
    <property type="entry name" value="LRR_1"/>
    <property type="match status" value="1"/>
</dbReference>
<dbReference type="InterPro" id="IPR055414">
    <property type="entry name" value="LRR_R13L4/SHOC2-like"/>
</dbReference>
<name>A0A0E0IZJ4_ORYNI</name>
<keyword evidence="15" id="KW-1185">Reference proteome</keyword>
<dbReference type="InterPro" id="IPR002182">
    <property type="entry name" value="NB-ARC"/>
</dbReference>
<dbReference type="Gramene" id="ONIVA11G06420.2">
    <property type="protein sequence ID" value="ONIVA11G06420.2"/>
    <property type="gene ID" value="ONIVA11G06420"/>
</dbReference>
<protein>
    <submittedName>
        <fullName evidence="14">Uncharacterized protein</fullName>
    </submittedName>
</protein>
<evidence type="ECO:0000259" key="13">
    <source>
        <dbReference type="Pfam" id="PF25019"/>
    </source>
</evidence>
<dbReference type="GO" id="GO:0002758">
    <property type="term" value="P:innate immune response-activating signaling pathway"/>
    <property type="evidence" value="ECO:0007669"/>
    <property type="project" value="UniProtKB-ARBA"/>
</dbReference>
<evidence type="ECO:0000256" key="8">
    <source>
        <dbReference type="SAM" id="MobiDB-lite"/>
    </source>
</evidence>
<keyword evidence="4" id="KW-0547">Nucleotide-binding</keyword>
<evidence type="ECO:0000313" key="15">
    <source>
        <dbReference type="Proteomes" id="UP000006591"/>
    </source>
</evidence>
<organism evidence="14">
    <name type="scientific">Oryza nivara</name>
    <name type="common">Indian wild rice</name>
    <name type="synonym">Oryza sativa f. spontanea</name>
    <dbReference type="NCBI Taxonomy" id="4536"/>
    <lineage>
        <taxon>Eukaryota</taxon>
        <taxon>Viridiplantae</taxon>
        <taxon>Streptophyta</taxon>
        <taxon>Embryophyta</taxon>
        <taxon>Tracheophyta</taxon>
        <taxon>Spermatophyta</taxon>
        <taxon>Magnoliopsida</taxon>
        <taxon>Liliopsida</taxon>
        <taxon>Poales</taxon>
        <taxon>Poaceae</taxon>
        <taxon>BOP clade</taxon>
        <taxon>Oryzoideae</taxon>
        <taxon>Oryzeae</taxon>
        <taxon>Oryzinae</taxon>
        <taxon>Oryza</taxon>
    </lineage>
</organism>
<evidence type="ECO:0000259" key="12">
    <source>
        <dbReference type="Pfam" id="PF23598"/>
    </source>
</evidence>
<dbReference type="Pfam" id="PF25019">
    <property type="entry name" value="LRR_R13L1-DRL21"/>
    <property type="match status" value="1"/>
</dbReference>
<evidence type="ECO:0000313" key="14">
    <source>
        <dbReference type="EnsemblPlants" id="ONIVA11G06420.2"/>
    </source>
</evidence>
<evidence type="ECO:0000256" key="2">
    <source>
        <dbReference type="ARBA" id="ARBA00022614"/>
    </source>
</evidence>
<dbReference type="Gene3D" id="3.80.10.10">
    <property type="entry name" value="Ribonuclease Inhibitor"/>
    <property type="match status" value="5"/>
</dbReference>
<evidence type="ECO:0000259" key="10">
    <source>
        <dbReference type="Pfam" id="PF18052"/>
    </source>
</evidence>
<sequence>MAEVGAMLTSAVLKMVGKQVGSTISGQIKLQWDFTDDLKDMKMTLESVEAFLKDAERRSVTEKSVRLWLRRLKNAMYDISDMINGFEADTTHNKSKIFSNLSISAKKKTAKDMRRMRGELKKITKQHRDFSFASENSSNIQKEDSSDRKTSPKVEETAIVGRIQEKREILACLSKKILTQDFIILAIYGMGGIGKTTLAQLVFNDKQFKEYFPAWVHVSQVFDLDKIETSLITQLSKRAPNMIDLDIVPPNLNIIIVLDDLWENDGFKLDNLKLKLKIGNGAKVIILVTTRDKSIATRFSNVEPYKLEPLTNDMCWKIIKQKSAFEGRYDREWLEHIGKDIARKCGGVALAAQSLGYILHSKRADEWESVRDSNIWNESTSEDTSSPHHMLASLKLSYLRMKPCLKMCFGYCAIFPKGQRIVKDDLIHQWICLDFIETSKIYSSKQLGEIYVDELLGMSFLQHSKWFAGVHQENVTLFTMHDLVHDLASSVMVDEILVSSKQDNNGERYALLSDSTKPLHSFTKFPAKLRALCFVDCAKTELHYDAFSGAKYLRVLDLSQCFVQKLPDSISQLRQLRYLSAPGIQDTMIPDCITKLSKLVYLNLHGSARLRSLPVSIGEMDSLMHLDLSGCSGIRRVPQSFGKLKLSYLDLSNCSSLKDVSEFLGNLTKLQYLNLSYCQYVEKLGYLGSLTELRYFLFSSSCSPGLSQTDVLGPSTKLEYLNLSTEFTDIKIKRLPEAMGCFIKLKYLNLSGWQKLKELPRSWGNLQNLMHLDLSECRMINGVPEALSRLSKLQYLNLSYCSSGCLENQSLLRDSEKKSPLRGLKEAVANLTELQNLYLSGCLDTLIYEEVEADVVCQNFLAYVCSLSNLEELDLSYNECITTLPESIGDLRKLHTLILRGCYHLSQLPKVLLKNDNLKQLNISGCHNLDKSTVPESDSSLILLPQFAVQALDGGSGSNLVLLQNVNSATYLDISKLENVVTVEEAQSVRLKEKKMISTLTLEWTTDARRFVEDQDLLGELEPPRDLEWFGLEGYNSVAFPPWLMNIAPHHFSKLSRIDLVGLPKCTYLPPLGQLPLLNYLFLAEMNGITKIDGEFCGGAGAFPSLKDLYIFNMESLEEWQTKYSCSEGGGVSEFMFPTLTTLEIRYCPKLRLKPCPSNKSICLEIEGSDNVISSWPVGTCASTSSSVSVQRMAVKSCKLPLHQWRMLHQLASHSNLTIESCSDIGSCSPEIAQALSPLKELTLGGNDDMLELPKWMGELTCLTCLKISTRCPELKASQGVTRRLTSLTSLTLHKCECMVSLPEWLGDLPSLRFLSIRECPNLNNLQGIMDERLTSLKTLSLEYCESISVLPESLGELTSLNQLDITCCTNIKSLPESIHKLAKLFRLIVRKCPELKKWCESEENKTKFSNVLSKRVYSYH</sequence>
<keyword evidence="6" id="KW-0067">ATP-binding</keyword>
<dbReference type="InterPro" id="IPR001611">
    <property type="entry name" value="Leu-rich_rpt"/>
</dbReference>
<dbReference type="InterPro" id="IPR041118">
    <property type="entry name" value="Rx_N"/>
</dbReference>
<dbReference type="InterPro" id="IPR036388">
    <property type="entry name" value="WH-like_DNA-bd_sf"/>
</dbReference>
<dbReference type="SMART" id="SM00367">
    <property type="entry name" value="LRR_CC"/>
    <property type="match status" value="7"/>
</dbReference>
<evidence type="ECO:0000256" key="5">
    <source>
        <dbReference type="ARBA" id="ARBA00022821"/>
    </source>
</evidence>
<evidence type="ECO:0000256" key="1">
    <source>
        <dbReference type="ARBA" id="ARBA00008894"/>
    </source>
</evidence>
<feature type="domain" description="Disease resistance N-terminal" evidence="10">
    <location>
        <begin position="13"/>
        <end position="97"/>
    </location>
</feature>
<feature type="domain" description="NB-ARC" evidence="9">
    <location>
        <begin position="170"/>
        <end position="323"/>
    </location>
</feature>
<dbReference type="Pfam" id="PF18052">
    <property type="entry name" value="Rx_N"/>
    <property type="match status" value="1"/>
</dbReference>
<dbReference type="GO" id="GO:0043531">
    <property type="term" value="F:ADP binding"/>
    <property type="evidence" value="ECO:0007669"/>
    <property type="project" value="InterPro"/>
</dbReference>
<evidence type="ECO:0000259" key="9">
    <source>
        <dbReference type="Pfam" id="PF00931"/>
    </source>
</evidence>